<dbReference type="GO" id="GO:0022857">
    <property type="term" value="F:transmembrane transporter activity"/>
    <property type="evidence" value="ECO:0007669"/>
    <property type="project" value="InterPro"/>
</dbReference>
<feature type="domain" description="Major facilitator superfamily (MFS) profile" evidence="8">
    <location>
        <begin position="23"/>
        <end position="185"/>
    </location>
</feature>
<evidence type="ECO:0000256" key="6">
    <source>
        <dbReference type="ARBA" id="ARBA00023136"/>
    </source>
</evidence>
<dbReference type="PROSITE" id="PS50850">
    <property type="entry name" value="MFS"/>
    <property type="match status" value="1"/>
</dbReference>
<evidence type="ECO:0000256" key="7">
    <source>
        <dbReference type="SAM" id="Phobius"/>
    </source>
</evidence>
<keyword evidence="5 7" id="KW-1133">Transmembrane helix</keyword>
<keyword evidence="3" id="KW-1003">Cell membrane</keyword>
<reference evidence="10" key="1">
    <citation type="submission" date="2018-02" db="EMBL/GenBank/DDBJ databases">
        <title>Genome sequencing of Solimonas sp. HR-BB.</title>
        <authorList>
            <person name="Lee Y."/>
            <person name="Jeon C.O."/>
        </authorList>
    </citation>
    <scope>NUCLEOTIDE SEQUENCE [LARGE SCALE GENOMIC DNA]</scope>
    <source>
        <strain evidence="10">HR-E</strain>
    </source>
</reference>
<dbReference type="InterPro" id="IPR036259">
    <property type="entry name" value="MFS_trans_sf"/>
</dbReference>
<comment type="subcellular location">
    <subcellularLocation>
        <location evidence="1">Cell membrane</location>
        <topology evidence="1">Multi-pass membrane protein</topology>
    </subcellularLocation>
</comment>
<evidence type="ECO:0000256" key="4">
    <source>
        <dbReference type="ARBA" id="ARBA00022692"/>
    </source>
</evidence>
<dbReference type="Pfam" id="PF05977">
    <property type="entry name" value="MFS_3"/>
    <property type="match status" value="1"/>
</dbReference>
<feature type="transmembrane region" description="Helical" evidence="7">
    <location>
        <begin position="42"/>
        <end position="64"/>
    </location>
</feature>
<sequence length="185" mass="19465">MLFPASGQAYARVFSVLPDSFMTATGFALPAFFINTDFARYWFVRICSMMAFQMLAVAVGWQVYDLTGSALALGYVGLAGFLPAVLLVLVVGQMADRFDRRRIVQAGHLLEAVVAAALALGSFQGWLTVELIFAGVFLLGVGKAFSAPTLSALLPSLVTPQALPRAISASSAAMQSAIILGPAVG</sequence>
<dbReference type="GO" id="GO:0005886">
    <property type="term" value="C:plasma membrane"/>
    <property type="evidence" value="ECO:0007669"/>
    <property type="project" value="UniProtKB-SubCell"/>
</dbReference>
<dbReference type="PANTHER" id="PTHR23513:SF9">
    <property type="entry name" value="ENTEROBACTIN EXPORTER ENTS"/>
    <property type="match status" value="1"/>
</dbReference>
<evidence type="ECO:0000256" key="5">
    <source>
        <dbReference type="ARBA" id="ARBA00022989"/>
    </source>
</evidence>
<dbReference type="PANTHER" id="PTHR23513">
    <property type="entry name" value="INTEGRAL MEMBRANE EFFLUX PROTEIN-RELATED"/>
    <property type="match status" value="1"/>
</dbReference>
<organism evidence="9 10">
    <name type="scientific">Amnimonas aquatica</name>
    <dbReference type="NCBI Taxonomy" id="2094561"/>
    <lineage>
        <taxon>Bacteria</taxon>
        <taxon>Pseudomonadati</taxon>
        <taxon>Pseudomonadota</taxon>
        <taxon>Gammaproteobacteria</taxon>
        <taxon>Moraxellales</taxon>
        <taxon>Moraxellaceae</taxon>
        <taxon>Amnimonas</taxon>
    </lineage>
</organism>
<evidence type="ECO:0000256" key="3">
    <source>
        <dbReference type="ARBA" id="ARBA00022475"/>
    </source>
</evidence>
<feature type="transmembrane region" description="Helical" evidence="7">
    <location>
        <begin position="103"/>
        <end position="126"/>
    </location>
</feature>
<protein>
    <submittedName>
        <fullName evidence="9">MFS transporter</fullName>
    </submittedName>
</protein>
<feature type="transmembrane region" description="Helical" evidence="7">
    <location>
        <begin position="12"/>
        <end position="35"/>
    </location>
</feature>
<dbReference type="Gene3D" id="1.20.1250.20">
    <property type="entry name" value="MFS general substrate transporter like domains"/>
    <property type="match status" value="1"/>
</dbReference>
<evidence type="ECO:0000313" key="10">
    <source>
        <dbReference type="Proteomes" id="UP000243900"/>
    </source>
</evidence>
<keyword evidence="4 7" id="KW-0812">Transmembrane</keyword>
<dbReference type="Proteomes" id="UP000243900">
    <property type="component" value="Unassembled WGS sequence"/>
</dbReference>
<keyword evidence="10" id="KW-1185">Reference proteome</keyword>
<gene>
    <name evidence="9" type="ORF">C5O18_06755</name>
</gene>
<name>A0A2P6ARX9_9GAMM</name>
<feature type="transmembrane region" description="Helical" evidence="7">
    <location>
        <begin position="70"/>
        <end position="91"/>
    </location>
</feature>
<dbReference type="AlphaFoldDB" id="A0A2P6ARX9"/>
<feature type="non-terminal residue" evidence="9">
    <location>
        <position position="185"/>
    </location>
</feature>
<evidence type="ECO:0000259" key="8">
    <source>
        <dbReference type="PROSITE" id="PS50850"/>
    </source>
</evidence>
<dbReference type="InterPro" id="IPR020846">
    <property type="entry name" value="MFS_dom"/>
</dbReference>
<dbReference type="SUPFAM" id="SSF103473">
    <property type="entry name" value="MFS general substrate transporter"/>
    <property type="match status" value="1"/>
</dbReference>
<keyword evidence="6 7" id="KW-0472">Membrane</keyword>
<accession>A0A2P6ARX9</accession>
<evidence type="ECO:0000256" key="2">
    <source>
        <dbReference type="ARBA" id="ARBA00022448"/>
    </source>
</evidence>
<proteinExistence type="predicted"/>
<evidence type="ECO:0000256" key="1">
    <source>
        <dbReference type="ARBA" id="ARBA00004651"/>
    </source>
</evidence>
<dbReference type="InterPro" id="IPR010290">
    <property type="entry name" value="TM_effector"/>
</dbReference>
<evidence type="ECO:0000313" key="9">
    <source>
        <dbReference type="EMBL" id="PQA39633.1"/>
    </source>
</evidence>
<keyword evidence="2" id="KW-0813">Transport</keyword>
<dbReference type="EMBL" id="PTQZ01000151">
    <property type="protein sequence ID" value="PQA39633.1"/>
    <property type="molecule type" value="Genomic_DNA"/>
</dbReference>
<comment type="caution">
    <text evidence="9">The sequence shown here is derived from an EMBL/GenBank/DDBJ whole genome shotgun (WGS) entry which is preliminary data.</text>
</comment>